<name>A0ABT2I6I7_9SPHN</name>
<accession>A0ABT2I6I7</accession>
<evidence type="ECO:0000313" key="1">
    <source>
        <dbReference type="EMBL" id="MCT2400416.1"/>
    </source>
</evidence>
<dbReference type="EMBL" id="JANZXA010000008">
    <property type="protein sequence ID" value="MCT2400416.1"/>
    <property type="molecule type" value="Genomic_DNA"/>
</dbReference>
<reference evidence="1" key="1">
    <citation type="submission" date="2022-09" db="EMBL/GenBank/DDBJ databases">
        <title>Novosphingobium sp. Nov., a polycyclic aromatic hydrocarbon-degrading bacterium isolated form mangrove sediments in HongKong.</title>
        <authorList>
            <person name="Hu Z."/>
        </authorList>
    </citation>
    <scope>NUCLEOTIDE SEQUENCE</scope>
    <source>
        <strain evidence="1">HK4-1</strain>
    </source>
</reference>
<keyword evidence="2" id="KW-1185">Reference proteome</keyword>
<evidence type="ECO:0000313" key="2">
    <source>
        <dbReference type="Proteomes" id="UP001165583"/>
    </source>
</evidence>
<gene>
    <name evidence="1" type="ORF">NZK81_12720</name>
</gene>
<organism evidence="1 2">
    <name type="scientific">Novosphingobium mangrovi</name>
    <name type="common">ex Huang et al. 2023</name>
    <dbReference type="NCBI Taxonomy" id="2976432"/>
    <lineage>
        <taxon>Bacteria</taxon>
        <taxon>Pseudomonadati</taxon>
        <taxon>Pseudomonadota</taxon>
        <taxon>Alphaproteobacteria</taxon>
        <taxon>Sphingomonadales</taxon>
        <taxon>Sphingomonadaceae</taxon>
        <taxon>Novosphingobium</taxon>
    </lineage>
</organism>
<dbReference type="RefSeq" id="WP_260046464.1">
    <property type="nucleotide sequence ID" value="NZ_JANZXA010000008.1"/>
</dbReference>
<sequence length="85" mass="9518">MTVAKVAGEDRYLAPGTKVRRDAYYNDDDHLTSEFGVVVHCWLDDAIGMFDCYIAFFGPHFPSGAPKEKPSIFRYAAVSLVEIID</sequence>
<dbReference type="Proteomes" id="UP001165583">
    <property type="component" value="Unassembled WGS sequence"/>
</dbReference>
<comment type="caution">
    <text evidence="1">The sequence shown here is derived from an EMBL/GenBank/DDBJ whole genome shotgun (WGS) entry which is preliminary data.</text>
</comment>
<proteinExistence type="predicted"/>
<protein>
    <submittedName>
        <fullName evidence="1">Uncharacterized protein</fullName>
    </submittedName>
</protein>